<evidence type="ECO:0000313" key="7">
    <source>
        <dbReference type="Proteomes" id="UP000294911"/>
    </source>
</evidence>
<comment type="caution">
    <text evidence="6">The sequence shown here is derived from an EMBL/GenBank/DDBJ whole genome shotgun (WGS) entry which is preliminary data.</text>
</comment>
<keyword evidence="7" id="KW-1185">Reference proteome</keyword>
<keyword evidence="3" id="KW-0804">Transcription</keyword>
<gene>
    <name evidence="6" type="ORF">EV191_115100</name>
</gene>
<sequence>MTQQEARDTRGLILATAREMFSTQTYRAASVRAIAEQVGITKPSLYHHFRNKAEILECLISDPLNELEKVVEDAAAASSPSEIRRTLLQGCIAVLTEHRDVMGLLFRDASVYTNETTDLVSRTLGITERATELLTGPDPDWRMRLRAYQAFAAATDPIAHFADAPQDELREELLLGAYTLLGLEAEPPA</sequence>
<name>A0A4R2QA62_9PSEU</name>
<evidence type="ECO:0000313" key="6">
    <source>
        <dbReference type="EMBL" id="TCP45820.1"/>
    </source>
</evidence>
<dbReference type="Proteomes" id="UP000294911">
    <property type="component" value="Unassembled WGS sequence"/>
</dbReference>
<keyword evidence="2 4" id="KW-0238">DNA-binding</keyword>
<evidence type="ECO:0000256" key="2">
    <source>
        <dbReference type="ARBA" id="ARBA00023125"/>
    </source>
</evidence>
<evidence type="ECO:0000256" key="3">
    <source>
        <dbReference type="ARBA" id="ARBA00023163"/>
    </source>
</evidence>
<dbReference type="RefSeq" id="WP_132879937.1">
    <property type="nucleotide sequence ID" value="NZ_SLXQ01000015.1"/>
</dbReference>
<evidence type="ECO:0000256" key="1">
    <source>
        <dbReference type="ARBA" id="ARBA00023015"/>
    </source>
</evidence>
<protein>
    <submittedName>
        <fullName evidence="6">TetR family transcriptional regulator</fullName>
    </submittedName>
</protein>
<dbReference type="InterPro" id="IPR050109">
    <property type="entry name" value="HTH-type_TetR-like_transc_reg"/>
</dbReference>
<accession>A0A4R2QA62</accession>
<dbReference type="InterPro" id="IPR009057">
    <property type="entry name" value="Homeodomain-like_sf"/>
</dbReference>
<feature type="DNA-binding region" description="H-T-H motif" evidence="4">
    <location>
        <begin position="30"/>
        <end position="49"/>
    </location>
</feature>
<dbReference type="PANTHER" id="PTHR30055:SF234">
    <property type="entry name" value="HTH-TYPE TRANSCRIPTIONAL REGULATOR BETI"/>
    <property type="match status" value="1"/>
</dbReference>
<organism evidence="6 7">
    <name type="scientific">Tamaricihabitans halophyticus</name>
    <dbReference type="NCBI Taxonomy" id="1262583"/>
    <lineage>
        <taxon>Bacteria</taxon>
        <taxon>Bacillati</taxon>
        <taxon>Actinomycetota</taxon>
        <taxon>Actinomycetes</taxon>
        <taxon>Pseudonocardiales</taxon>
        <taxon>Pseudonocardiaceae</taxon>
        <taxon>Tamaricihabitans</taxon>
    </lineage>
</organism>
<proteinExistence type="predicted"/>
<dbReference type="GO" id="GO:0003700">
    <property type="term" value="F:DNA-binding transcription factor activity"/>
    <property type="evidence" value="ECO:0007669"/>
    <property type="project" value="TreeGrafter"/>
</dbReference>
<dbReference type="OrthoDB" id="3186364at2"/>
<dbReference type="Gene3D" id="1.10.357.10">
    <property type="entry name" value="Tetracycline Repressor, domain 2"/>
    <property type="match status" value="1"/>
</dbReference>
<evidence type="ECO:0000256" key="4">
    <source>
        <dbReference type="PROSITE-ProRule" id="PRU00335"/>
    </source>
</evidence>
<reference evidence="6 7" key="1">
    <citation type="submission" date="2019-03" db="EMBL/GenBank/DDBJ databases">
        <title>Genomic Encyclopedia of Type Strains, Phase IV (KMG-IV): sequencing the most valuable type-strain genomes for metagenomic binning, comparative biology and taxonomic classification.</title>
        <authorList>
            <person name="Goeker M."/>
        </authorList>
    </citation>
    <scope>NUCLEOTIDE SEQUENCE [LARGE SCALE GENOMIC DNA]</scope>
    <source>
        <strain evidence="6 7">DSM 45765</strain>
    </source>
</reference>
<dbReference type="EMBL" id="SLXQ01000015">
    <property type="protein sequence ID" value="TCP45820.1"/>
    <property type="molecule type" value="Genomic_DNA"/>
</dbReference>
<dbReference type="Pfam" id="PF00440">
    <property type="entry name" value="TetR_N"/>
    <property type="match status" value="1"/>
</dbReference>
<dbReference type="InterPro" id="IPR001647">
    <property type="entry name" value="HTH_TetR"/>
</dbReference>
<feature type="domain" description="HTH tetR-type" evidence="5">
    <location>
        <begin position="7"/>
        <end position="67"/>
    </location>
</feature>
<dbReference type="PRINTS" id="PR00455">
    <property type="entry name" value="HTHTETR"/>
</dbReference>
<dbReference type="PANTHER" id="PTHR30055">
    <property type="entry name" value="HTH-TYPE TRANSCRIPTIONAL REGULATOR RUTR"/>
    <property type="match status" value="1"/>
</dbReference>
<keyword evidence="1" id="KW-0805">Transcription regulation</keyword>
<dbReference type="AlphaFoldDB" id="A0A4R2QA62"/>
<dbReference type="GO" id="GO:0000976">
    <property type="term" value="F:transcription cis-regulatory region binding"/>
    <property type="evidence" value="ECO:0007669"/>
    <property type="project" value="TreeGrafter"/>
</dbReference>
<dbReference type="PROSITE" id="PS50977">
    <property type="entry name" value="HTH_TETR_2"/>
    <property type="match status" value="1"/>
</dbReference>
<dbReference type="SUPFAM" id="SSF46689">
    <property type="entry name" value="Homeodomain-like"/>
    <property type="match status" value="1"/>
</dbReference>
<evidence type="ECO:0000259" key="5">
    <source>
        <dbReference type="PROSITE" id="PS50977"/>
    </source>
</evidence>